<keyword evidence="1" id="KW-0732">Signal</keyword>
<evidence type="ECO:0000313" key="3">
    <source>
        <dbReference type="Proteomes" id="UP000664534"/>
    </source>
</evidence>
<proteinExistence type="predicted"/>
<organism evidence="2 3">
    <name type="scientific">Imshaugia aleurites</name>
    <dbReference type="NCBI Taxonomy" id="172621"/>
    <lineage>
        <taxon>Eukaryota</taxon>
        <taxon>Fungi</taxon>
        <taxon>Dikarya</taxon>
        <taxon>Ascomycota</taxon>
        <taxon>Pezizomycotina</taxon>
        <taxon>Lecanoromycetes</taxon>
        <taxon>OSLEUM clade</taxon>
        <taxon>Lecanoromycetidae</taxon>
        <taxon>Lecanorales</taxon>
        <taxon>Lecanorineae</taxon>
        <taxon>Parmeliaceae</taxon>
        <taxon>Imshaugia</taxon>
    </lineage>
</organism>
<dbReference type="Proteomes" id="UP000664534">
    <property type="component" value="Unassembled WGS sequence"/>
</dbReference>
<reference evidence="2" key="1">
    <citation type="submission" date="2021-03" db="EMBL/GenBank/DDBJ databases">
        <authorList>
            <person name="Tagirdzhanova G."/>
        </authorList>
    </citation>
    <scope>NUCLEOTIDE SEQUENCE</scope>
</reference>
<gene>
    <name evidence="2" type="ORF">IMSHALPRED_005240</name>
</gene>
<sequence>MYPTPLFALALLSASTLTLATPTPTGATPSASASNSPSAPSFMAPSNVSIFAYPRSNCYNNTDGTENLFFPNLLYGKNNHALVVSYMLEEDLQPNERLDMSFFGQAAPVNGTDKECAEFMYTASPDQGNGGASLKKNVCYTPGVPVTCFNLWKSA</sequence>
<protein>
    <submittedName>
        <fullName evidence="2">Uncharacterized protein</fullName>
    </submittedName>
</protein>
<feature type="signal peptide" evidence="1">
    <location>
        <begin position="1"/>
        <end position="20"/>
    </location>
</feature>
<comment type="caution">
    <text evidence="2">The sequence shown here is derived from an EMBL/GenBank/DDBJ whole genome shotgun (WGS) entry which is preliminary data.</text>
</comment>
<dbReference type="EMBL" id="CAJPDT010000028">
    <property type="protein sequence ID" value="CAF9921667.1"/>
    <property type="molecule type" value="Genomic_DNA"/>
</dbReference>
<dbReference type="OrthoDB" id="5412576at2759"/>
<evidence type="ECO:0000313" key="2">
    <source>
        <dbReference type="EMBL" id="CAF9921667.1"/>
    </source>
</evidence>
<dbReference type="AlphaFoldDB" id="A0A8H3IB70"/>
<feature type="chain" id="PRO_5034516628" evidence="1">
    <location>
        <begin position="21"/>
        <end position="155"/>
    </location>
</feature>
<accession>A0A8H3IB70</accession>
<name>A0A8H3IB70_9LECA</name>
<evidence type="ECO:0000256" key="1">
    <source>
        <dbReference type="SAM" id="SignalP"/>
    </source>
</evidence>
<keyword evidence="3" id="KW-1185">Reference proteome</keyword>